<evidence type="ECO:0000256" key="2">
    <source>
        <dbReference type="ARBA" id="ARBA00009986"/>
    </source>
</evidence>
<dbReference type="InterPro" id="IPR016161">
    <property type="entry name" value="Ald_DH/histidinol_DH"/>
</dbReference>
<keyword evidence="10" id="KW-1185">Reference proteome</keyword>
<reference evidence="9 10" key="1">
    <citation type="submission" date="2020-01" db="EMBL/GenBank/DDBJ databases">
        <title>Aspergillus terreus IFO 6365 whole genome shotgun sequence.</title>
        <authorList>
            <person name="Kanamasa S."/>
            <person name="Takahashi H."/>
        </authorList>
    </citation>
    <scope>NUCLEOTIDE SEQUENCE [LARGE SCALE GENOMIC DNA]</scope>
    <source>
        <strain evidence="9 10">IFO 6365</strain>
    </source>
</reference>
<comment type="caution">
    <text evidence="9">The sequence shown here is derived from an EMBL/GenBank/DDBJ whole genome shotgun (WGS) entry which is preliminary data.</text>
</comment>
<organism evidence="9 10">
    <name type="scientific">Aspergillus terreus</name>
    <dbReference type="NCBI Taxonomy" id="33178"/>
    <lineage>
        <taxon>Eukaryota</taxon>
        <taxon>Fungi</taxon>
        <taxon>Dikarya</taxon>
        <taxon>Ascomycota</taxon>
        <taxon>Pezizomycotina</taxon>
        <taxon>Eurotiomycetes</taxon>
        <taxon>Eurotiomycetidae</taxon>
        <taxon>Eurotiales</taxon>
        <taxon>Aspergillaceae</taxon>
        <taxon>Aspergillus</taxon>
        <taxon>Aspergillus subgen. Circumdati</taxon>
    </lineage>
</organism>
<evidence type="ECO:0000256" key="5">
    <source>
        <dbReference type="ARBA" id="ARBA00049194"/>
    </source>
</evidence>
<dbReference type="SUPFAM" id="SSF53720">
    <property type="entry name" value="ALDH-like"/>
    <property type="match status" value="1"/>
</dbReference>
<proteinExistence type="inferred from homology"/>
<dbReference type="Gene3D" id="3.40.309.10">
    <property type="entry name" value="Aldehyde Dehydrogenase, Chain A, domain 2"/>
    <property type="match status" value="1"/>
</dbReference>
<sequence length="490" mass="51992">MAPTDFTKSFHTQLFINNKYVPAKSASRLTVRNPYDGSIVTDAIHCAGEEDVNDAVSAALSASRGPWGQMPGQERAKRMLALADLLDAHANELTKLESLSIGLPIAISRGIGGVIGAVWRYYAGFCDKLPGEFVPEGDDRVFKVVRYDPFGVCAGIGAWNASLFFFSMKIAPAVAAGNTFIFKSSEKSPLGALQIGELVAKAGFPPGVINLLNGDGSTGALLASHMGIQRISFTGSVETGKAIQAAAAQSNLKRVTLELGGKSPSIVFDDANIEEALMYASQGFLVHSGQICVAASRLLVQKSIADRFVAELKARFEALAGASGDPAQDTTFLGPVVDEGQRDRVMSFLNGTKKAKEDVVLTGGSSKGNFVSPTILVNPPLDSPAWTQEIFGPVVCVQTFETEDEAVEIANATTYGLSSCIYTKDIPRALRLAKRLQAAGVAINSNHQPDYDTPLSGWKQSGNGSYEGGRAAILSYLQAKTVMINMTAKL</sequence>
<dbReference type="InterPro" id="IPR029510">
    <property type="entry name" value="Ald_DH_CS_GLU"/>
</dbReference>
<dbReference type="PANTHER" id="PTHR11699">
    <property type="entry name" value="ALDEHYDE DEHYDROGENASE-RELATED"/>
    <property type="match status" value="1"/>
</dbReference>
<dbReference type="Gene3D" id="3.40.605.10">
    <property type="entry name" value="Aldehyde Dehydrogenase, Chain A, domain 1"/>
    <property type="match status" value="1"/>
</dbReference>
<name>A0A5M3YRT7_ASPTE</name>
<evidence type="ECO:0000256" key="4">
    <source>
        <dbReference type="ARBA" id="ARBA00024226"/>
    </source>
</evidence>
<evidence type="ECO:0000256" key="6">
    <source>
        <dbReference type="PROSITE-ProRule" id="PRU10007"/>
    </source>
</evidence>
<comment type="pathway">
    <text evidence="1">Mycotoxin biosynthesis.</text>
</comment>
<dbReference type="FunFam" id="3.40.605.10:FF:000007">
    <property type="entry name" value="NAD/NADP-dependent betaine aldehyde dehydrogenase"/>
    <property type="match status" value="1"/>
</dbReference>
<dbReference type="Proteomes" id="UP000452235">
    <property type="component" value="Unassembled WGS sequence"/>
</dbReference>
<dbReference type="InterPro" id="IPR016160">
    <property type="entry name" value="Ald_DH_CS_CYS"/>
</dbReference>
<dbReference type="InterPro" id="IPR015590">
    <property type="entry name" value="Aldehyde_DH_dom"/>
</dbReference>
<feature type="active site" evidence="6">
    <location>
        <position position="258"/>
    </location>
</feature>
<dbReference type="AlphaFoldDB" id="A0A5M3YRT7"/>
<gene>
    <name evidence="9" type="ORF">ATEIFO6365_0004084900</name>
</gene>
<dbReference type="InterPro" id="IPR016163">
    <property type="entry name" value="Ald_DH_C"/>
</dbReference>
<evidence type="ECO:0000313" key="9">
    <source>
        <dbReference type="EMBL" id="GFF15730.1"/>
    </source>
</evidence>
<evidence type="ECO:0000313" key="10">
    <source>
        <dbReference type="Proteomes" id="UP000452235"/>
    </source>
</evidence>
<evidence type="ECO:0000259" key="8">
    <source>
        <dbReference type="Pfam" id="PF00171"/>
    </source>
</evidence>
<dbReference type="PROSITE" id="PS00070">
    <property type="entry name" value="ALDEHYDE_DEHYDR_CYS"/>
    <property type="match status" value="1"/>
</dbReference>
<keyword evidence="3 7" id="KW-0560">Oxidoreductase</keyword>
<comment type="catalytic activity">
    <reaction evidence="5">
        <text>an aldehyde + NAD(+) + H2O = a carboxylate + NADH + 2 H(+)</text>
        <dbReference type="Rhea" id="RHEA:16185"/>
        <dbReference type="ChEBI" id="CHEBI:15377"/>
        <dbReference type="ChEBI" id="CHEBI:15378"/>
        <dbReference type="ChEBI" id="CHEBI:17478"/>
        <dbReference type="ChEBI" id="CHEBI:29067"/>
        <dbReference type="ChEBI" id="CHEBI:57540"/>
        <dbReference type="ChEBI" id="CHEBI:57945"/>
        <dbReference type="EC" id="1.2.1.3"/>
    </reaction>
</comment>
<evidence type="ECO:0000256" key="1">
    <source>
        <dbReference type="ARBA" id="ARBA00004685"/>
    </source>
</evidence>
<dbReference type="VEuPathDB" id="FungiDB:ATEG_04853"/>
<dbReference type="FunFam" id="3.40.309.10:FF:000012">
    <property type="entry name" value="Betaine aldehyde dehydrogenase"/>
    <property type="match status" value="1"/>
</dbReference>
<feature type="domain" description="Aldehyde dehydrogenase" evidence="8">
    <location>
        <begin position="21"/>
        <end position="482"/>
    </location>
</feature>
<dbReference type="Pfam" id="PF00171">
    <property type="entry name" value="Aldedh"/>
    <property type="match status" value="1"/>
</dbReference>
<dbReference type="OrthoDB" id="310895at2759"/>
<evidence type="ECO:0000256" key="3">
    <source>
        <dbReference type="ARBA" id="ARBA00023002"/>
    </source>
</evidence>
<dbReference type="EC" id="1.2.1.3" evidence="4"/>
<dbReference type="EMBL" id="BLJY01000004">
    <property type="protein sequence ID" value="GFF15730.1"/>
    <property type="molecule type" value="Genomic_DNA"/>
</dbReference>
<comment type="similarity">
    <text evidence="2 7">Belongs to the aldehyde dehydrogenase family.</text>
</comment>
<dbReference type="InterPro" id="IPR016162">
    <property type="entry name" value="Ald_DH_N"/>
</dbReference>
<evidence type="ECO:0000256" key="7">
    <source>
        <dbReference type="RuleBase" id="RU003345"/>
    </source>
</evidence>
<accession>A0A5M3YRT7</accession>
<protein>
    <recommendedName>
        <fullName evidence="4">aldehyde dehydrogenase (NAD(+))</fullName>
        <ecNumber evidence="4">1.2.1.3</ecNumber>
    </recommendedName>
</protein>
<dbReference type="PROSITE" id="PS00687">
    <property type="entry name" value="ALDEHYDE_DEHYDR_GLU"/>
    <property type="match status" value="1"/>
</dbReference>
<dbReference type="GO" id="GO:0004029">
    <property type="term" value="F:aldehyde dehydrogenase (NAD+) activity"/>
    <property type="evidence" value="ECO:0007669"/>
    <property type="project" value="UniProtKB-EC"/>
</dbReference>